<evidence type="ECO:0000256" key="1">
    <source>
        <dbReference type="ARBA" id="ARBA00004651"/>
    </source>
</evidence>
<evidence type="ECO:0000256" key="4">
    <source>
        <dbReference type="ARBA" id="ARBA00022692"/>
    </source>
</evidence>
<keyword evidence="6 8" id="KW-1133">Transmembrane helix</keyword>
<evidence type="ECO:0000256" key="8">
    <source>
        <dbReference type="SAM" id="Phobius"/>
    </source>
</evidence>
<evidence type="ECO:0000256" key="3">
    <source>
        <dbReference type="ARBA" id="ARBA00022475"/>
    </source>
</evidence>
<comment type="subcellular location">
    <subcellularLocation>
        <location evidence="1">Cell membrane</location>
        <topology evidence="1">Multi-pass membrane protein</topology>
    </subcellularLocation>
</comment>
<reference evidence="9" key="1">
    <citation type="submission" date="2020-07" db="EMBL/GenBank/DDBJ databases">
        <title>Huge and variable diversity of episymbiotic CPR bacteria and DPANN archaea in groundwater ecosystems.</title>
        <authorList>
            <person name="He C.Y."/>
            <person name="Keren R."/>
            <person name="Whittaker M."/>
            <person name="Farag I.F."/>
            <person name="Doudna J."/>
            <person name="Cate J.H.D."/>
            <person name="Banfield J.F."/>
        </authorList>
    </citation>
    <scope>NUCLEOTIDE SEQUENCE</scope>
    <source>
        <strain evidence="9">NC_groundwater_672_Ag_B-0.1um_62_36</strain>
    </source>
</reference>
<feature type="transmembrane region" description="Helical" evidence="8">
    <location>
        <begin position="131"/>
        <end position="151"/>
    </location>
</feature>
<dbReference type="AlphaFoldDB" id="A0A932CQ91"/>
<dbReference type="GO" id="GO:0008360">
    <property type="term" value="P:regulation of cell shape"/>
    <property type="evidence" value="ECO:0007669"/>
    <property type="project" value="UniProtKB-KW"/>
</dbReference>
<dbReference type="InterPro" id="IPR007227">
    <property type="entry name" value="Cell_shape_determining_MreD"/>
</dbReference>
<evidence type="ECO:0000256" key="5">
    <source>
        <dbReference type="ARBA" id="ARBA00022960"/>
    </source>
</evidence>
<dbReference type="NCBIfam" id="TIGR03426">
    <property type="entry name" value="shape_MreD"/>
    <property type="match status" value="1"/>
</dbReference>
<accession>A0A932CQ91</accession>
<dbReference type="GO" id="GO:0005886">
    <property type="term" value="C:plasma membrane"/>
    <property type="evidence" value="ECO:0007669"/>
    <property type="project" value="UniProtKB-SubCell"/>
</dbReference>
<name>A0A932CQ91_UNCTE</name>
<comment type="caution">
    <text evidence="9">The sequence shown here is derived from an EMBL/GenBank/DDBJ whole genome shotgun (WGS) entry which is preliminary data.</text>
</comment>
<comment type="similarity">
    <text evidence="2">Belongs to the MreD family.</text>
</comment>
<feature type="transmembrane region" description="Helical" evidence="8">
    <location>
        <begin position="20"/>
        <end position="43"/>
    </location>
</feature>
<feature type="transmembrane region" description="Helical" evidence="8">
    <location>
        <begin position="96"/>
        <end position="119"/>
    </location>
</feature>
<organism evidence="9 10">
    <name type="scientific">Tectimicrobiota bacterium</name>
    <dbReference type="NCBI Taxonomy" id="2528274"/>
    <lineage>
        <taxon>Bacteria</taxon>
        <taxon>Pseudomonadati</taxon>
        <taxon>Nitrospinota/Tectimicrobiota group</taxon>
        <taxon>Candidatus Tectimicrobiota</taxon>
    </lineage>
</organism>
<keyword evidence="4 8" id="KW-0812">Transmembrane</keyword>
<evidence type="ECO:0000256" key="7">
    <source>
        <dbReference type="ARBA" id="ARBA00023136"/>
    </source>
</evidence>
<evidence type="ECO:0000313" key="9">
    <source>
        <dbReference type="EMBL" id="MBI2877458.1"/>
    </source>
</evidence>
<keyword evidence="7 8" id="KW-0472">Membrane</keyword>
<gene>
    <name evidence="9" type="primary">mreD</name>
    <name evidence="9" type="ORF">HYY20_11300</name>
</gene>
<sequence>MIWGSPVTLIGLTVFLQPTLVQYLSVGGARSDLCLVVVLYLGLSRTQGGNYGIVVGLLQDLAGGGILGLNTLSKGLLGLLSEVAQRQLLSFSYPTLVLLFLLATLFEGGLFLLLTQYLLTLAPPKEVFLRTLMFQTLINAVFGPLIVFLLNRLAGERRRRR</sequence>
<evidence type="ECO:0000256" key="2">
    <source>
        <dbReference type="ARBA" id="ARBA00007776"/>
    </source>
</evidence>
<keyword evidence="3" id="KW-1003">Cell membrane</keyword>
<proteinExistence type="inferred from homology"/>
<protein>
    <submittedName>
        <fullName evidence="9">Rod shape-determining protein MreD</fullName>
    </submittedName>
</protein>
<evidence type="ECO:0000313" key="10">
    <source>
        <dbReference type="Proteomes" id="UP000769766"/>
    </source>
</evidence>
<dbReference type="EMBL" id="JACPRF010000344">
    <property type="protein sequence ID" value="MBI2877458.1"/>
    <property type="molecule type" value="Genomic_DNA"/>
</dbReference>
<dbReference type="Proteomes" id="UP000769766">
    <property type="component" value="Unassembled WGS sequence"/>
</dbReference>
<dbReference type="Pfam" id="PF04093">
    <property type="entry name" value="MreD"/>
    <property type="match status" value="1"/>
</dbReference>
<keyword evidence="5" id="KW-0133">Cell shape</keyword>
<evidence type="ECO:0000256" key="6">
    <source>
        <dbReference type="ARBA" id="ARBA00022989"/>
    </source>
</evidence>